<dbReference type="InterPro" id="IPR003918">
    <property type="entry name" value="NADH_UbQ_OxRdtase"/>
</dbReference>
<proteinExistence type="predicted"/>
<organism evidence="6 7">
    <name type="scientific">Halochromatium glycolicum</name>
    <dbReference type="NCBI Taxonomy" id="85075"/>
    <lineage>
        <taxon>Bacteria</taxon>
        <taxon>Pseudomonadati</taxon>
        <taxon>Pseudomonadota</taxon>
        <taxon>Gammaproteobacteria</taxon>
        <taxon>Chromatiales</taxon>
        <taxon>Chromatiaceae</taxon>
        <taxon>Halochromatium</taxon>
    </lineage>
</organism>
<dbReference type="GO" id="GO:0012505">
    <property type="term" value="C:endomembrane system"/>
    <property type="evidence" value="ECO:0007669"/>
    <property type="project" value="UniProtKB-SubCell"/>
</dbReference>
<dbReference type="GO" id="GO:0016020">
    <property type="term" value="C:membrane"/>
    <property type="evidence" value="ECO:0007669"/>
    <property type="project" value="UniProtKB-SubCell"/>
</dbReference>
<feature type="transmembrane region" description="Helical" evidence="4">
    <location>
        <begin position="94"/>
        <end position="118"/>
    </location>
</feature>
<feature type="transmembrane region" description="Helical" evidence="4">
    <location>
        <begin position="294"/>
        <end position="314"/>
    </location>
</feature>
<feature type="region of interest" description="Disordered" evidence="3">
    <location>
        <begin position="477"/>
        <end position="535"/>
    </location>
</feature>
<comment type="caution">
    <text evidence="6">The sequence shown here is derived from an EMBL/GenBank/DDBJ whole genome shotgun (WGS) entry which is preliminary data.</text>
</comment>
<evidence type="ECO:0000313" key="6">
    <source>
        <dbReference type="EMBL" id="MBK1704344.1"/>
    </source>
</evidence>
<feature type="transmembrane region" description="Helical" evidence="4">
    <location>
        <begin position="227"/>
        <end position="251"/>
    </location>
</feature>
<dbReference type="PANTHER" id="PTHR43373:SF1">
    <property type="entry name" value="NA(+)_H(+) ANTIPORTER SUBUNIT A"/>
    <property type="match status" value="1"/>
</dbReference>
<feature type="transmembrane region" description="Helical" evidence="4">
    <location>
        <begin position="155"/>
        <end position="173"/>
    </location>
</feature>
<dbReference type="PANTHER" id="PTHR43373">
    <property type="entry name" value="NA(+)/H(+) ANTIPORTER SUBUNIT"/>
    <property type="match status" value="1"/>
</dbReference>
<feature type="transmembrane region" description="Helical" evidence="4">
    <location>
        <begin position="22"/>
        <end position="41"/>
    </location>
</feature>
<evidence type="ECO:0000256" key="2">
    <source>
        <dbReference type="RuleBase" id="RU000320"/>
    </source>
</evidence>
<comment type="subcellular location">
    <subcellularLocation>
        <location evidence="1">Endomembrane system</location>
        <topology evidence="1">Multi-pass membrane protein</topology>
    </subcellularLocation>
    <subcellularLocation>
        <location evidence="2">Membrane</location>
        <topology evidence="2">Multi-pass membrane protein</topology>
    </subcellularLocation>
</comment>
<feature type="compositionally biased region" description="Low complexity" evidence="3">
    <location>
        <begin position="510"/>
        <end position="519"/>
    </location>
</feature>
<reference evidence="6" key="2">
    <citation type="journal article" date="2020" name="Microorganisms">
        <title>Osmotic Adaptation and Compatible Solute Biosynthesis of Phototrophic Bacteria as Revealed from Genome Analyses.</title>
        <authorList>
            <person name="Imhoff J.F."/>
            <person name="Rahn T."/>
            <person name="Kunzel S."/>
            <person name="Keller A."/>
            <person name="Neulinger S.C."/>
        </authorList>
    </citation>
    <scope>NUCLEOTIDE SEQUENCE</scope>
    <source>
        <strain evidence="6">DSM 11080</strain>
    </source>
</reference>
<protein>
    <recommendedName>
        <fullName evidence="5">NADH:quinone oxidoreductase/Mrp antiporter transmembrane domain-containing protein</fullName>
    </recommendedName>
</protein>
<accession>A0AAJ0X903</accession>
<dbReference type="Pfam" id="PF00361">
    <property type="entry name" value="Proton_antipo_M"/>
    <property type="match status" value="1"/>
</dbReference>
<evidence type="ECO:0000256" key="3">
    <source>
        <dbReference type="SAM" id="MobiDB-lite"/>
    </source>
</evidence>
<dbReference type="GO" id="GO:0008137">
    <property type="term" value="F:NADH dehydrogenase (ubiquinone) activity"/>
    <property type="evidence" value="ECO:0007669"/>
    <property type="project" value="InterPro"/>
</dbReference>
<feature type="compositionally biased region" description="Polar residues" evidence="3">
    <location>
        <begin position="521"/>
        <end position="532"/>
    </location>
</feature>
<reference evidence="6" key="1">
    <citation type="submission" date="2017-08" db="EMBL/GenBank/DDBJ databases">
        <authorList>
            <person name="Imhoff J.F."/>
            <person name="Rahn T."/>
            <person name="Kuenzel S."/>
            <person name="Neulinger S.C."/>
        </authorList>
    </citation>
    <scope>NUCLEOTIDE SEQUENCE</scope>
    <source>
        <strain evidence="6">DSM 11080</strain>
    </source>
</reference>
<evidence type="ECO:0000256" key="4">
    <source>
        <dbReference type="SAM" id="Phobius"/>
    </source>
</evidence>
<feature type="transmembrane region" description="Helical" evidence="4">
    <location>
        <begin position="130"/>
        <end position="149"/>
    </location>
</feature>
<sequence>MTPLLIENGDLLAGLGVWSDELLVSLLVLPVLAMLLGFVLGGRAAERITLLTLPLGLALAIAVAVLMLHQGTPLSYDIGGWEPPLGVALRVDGLSALLLLTTALVITGVGLYACADFATSADVKEARAPLAFWTLLLGLWAALNAVFIGQDLFNLYVAIELLTFTAVPLVCLKGSAETLQAALRYLLFALLGSVLYLLGAALLYGAYGTLDIGQLAAAMGSSAEPAAIAAVVLMTAGLLAKTALVPLHLWLPPAHAGAPAAASAVLSALVVKGSFYLVFRLWIDLMPLAYTQQIAQGLATLGAVAILLGGIMAIRQARLKMLIAYSTLAQLGYLFLIFPLLVSPVMVPALADGSTPAAWTGGILQLVSHAFAKASMFMGAGLIMIALGHDRIADLGGLGRLLPITLVAFALSGLSLMGLPPSGGFAAKWLLLRAAIETGQWWWMLVILLGGVLTGVYLYRVLVSASFGGAGAVVEAGPTSDRQSASVPELAPEALPELASAPSPEPASAPSPRSSSERPGQTGQAQSVQGQPRLQRPVARSRELIVLTLALIAIALGMVPLTSFEILQIGRGGEAMAMLEPLAEPVGLSAVELPPSGLTPVPSVAGSLVAEMEPLPGVAGSLPSAAEPLP</sequence>
<name>A0AAJ0X903_9GAMM</name>
<feature type="transmembrane region" description="Helical" evidence="4">
    <location>
        <begin position="321"/>
        <end position="342"/>
    </location>
</feature>
<dbReference type="InterPro" id="IPR050616">
    <property type="entry name" value="CPA3_Na-H_Antiporter_A"/>
</dbReference>
<feature type="transmembrane region" description="Helical" evidence="4">
    <location>
        <begin position="185"/>
        <end position="207"/>
    </location>
</feature>
<dbReference type="RefSeq" id="WP_200345531.1">
    <property type="nucleotide sequence ID" value="NZ_NRSJ01000009.1"/>
</dbReference>
<keyword evidence="2 4" id="KW-0812">Transmembrane</keyword>
<feature type="transmembrane region" description="Helical" evidence="4">
    <location>
        <begin position="544"/>
        <end position="561"/>
    </location>
</feature>
<evidence type="ECO:0000256" key="1">
    <source>
        <dbReference type="ARBA" id="ARBA00004127"/>
    </source>
</evidence>
<evidence type="ECO:0000313" key="7">
    <source>
        <dbReference type="Proteomes" id="UP001296776"/>
    </source>
</evidence>
<keyword evidence="4" id="KW-0472">Membrane</keyword>
<feature type="domain" description="NADH:quinone oxidoreductase/Mrp antiporter transmembrane" evidence="5">
    <location>
        <begin position="150"/>
        <end position="454"/>
    </location>
</feature>
<feature type="transmembrane region" description="Helical" evidence="4">
    <location>
        <begin position="48"/>
        <end position="68"/>
    </location>
</feature>
<dbReference type="EMBL" id="NRSJ01000009">
    <property type="protein sequence ID" value="MBK1704344.1"/>
    <property type="molecule type" value="Genomic_DNA"/>
</dbReference>
<feature type="transmembrane region" description="Helical" evidence="4">
    <location>
        <begin position="263"/>
        <end position="282"/>
    </location>
</feature>
<dbReference type="PRINTS" id="PR01437">
    <property type="entry name" value="NUOXDRDTASE4"/>
</dbReference>
<dbReference type="Proteomes" id="UP001296776">
    <property type="component" value="Unassembled WGS sequence"/>
</dbReference>
<keyword evidence="4" id="KW-1133">Transmembrane helix</keyword>
<gene>
    <name evidence="6" type="ORF">CKO40_07250</name>
</gene>
<dbReference type="InterPro" id="IPR001750">
    <property type="entry name" value="ND/Mrp_TM"/>
</dbReference>
<keyword evidence="7" id="KW-1185">Reference proteome</keyword>
<feature type="transmembrane region" description="Helical" evidence="4">
    <location>
        <begin position="362"/>
        <end position="389"/>
    </location>
</feature>
<dbReference type="GO" id="GO:0042773">
    <property type="term" value="P:ATP synthesis coupled electron transport"/>
    <property type="evidence" value="ECO:0007669"/>
    <property type="project" value="InterPro"/>
</dbReference>
<feature type="transmembrane region" description="Helical" evidence="4">
    <location>
        <begin position="440"/>
        <end position="459"/>
    </location>
</feature>
<evidence type="ECO:0000259" key="5">
    <source>
        <dbReference type="Pfam" id="PF00361"/>
    </source>
</evidence>
<feature type="compositionally biased region" description="Low complexity" evidence="3">
    <location>
        <begin position="488"/>
        <end position="502"/>
    </location>
</feature>
<feature type="transmembrane region" description="Helical" evidence="4">
    <location>
        <begin position="401"/>
        <end position="420"/>
    </location>
</feature>
<dbReference type="AlphaFoldDB" id="A0AAJ0X903"/>